<dbReference type="AlphaFoldDB" id="A0ABD0UHJ4"/>
<dbReference type="InterPro" id="IPR013989">
    <property type="entry name" value="Dev_and_cell_death_domain"/>
</dbReference>
<name>A0ABD0UHJ4_DENTH</name>
<reference evidence="2 3" key="1">
    <citation type="journal article" date="2024" name="Plant Biotechnol. J.">
        <title>Dendrobium thyrsiflorum genome and its molecular insights into genes involved in important horticultural traits.</title>
        <authorList>
            <person name="Chen B."/>
            <person name="Wang J.Y."/>
            <person name="Zheng P.J."/>
            <person name="Li K.L."/>
            <person name="Liang Y.M."/>
            <person name="Chen X.F."/>
            <person name="Zhang C."/>
            <person name="Zhao X."/>
            <person name="He X."/>
            <person name="Zhang G.Q."/>
            <person name="Liu Z.J."/>
            <person name="Xu Q."/>
        </authorList>
    </citation>
    <scope>NUCLEOTIDE SEQUENCE [LARGE SCALE GENOMIC DNA]</scope>
    <source>
        <strain evidence="2">GZMU011</strain>
    </source>
</reference>
<dbReference type="PANTHER" id="PTHR46444:SF9">
    <property type="entry name" value="DCD (DEVELOPMENT AND CELL DEATH) DOMAIN PROTEIN"/>
    <property type="match status" value="1"/>
</dbReference>
<evidence type="ECO:0000313" key="2">
    <source>
        <dbReference type="EMBL" id="KAL0912287.1"/>
    </source>
</evidence>
<feature type="domain" description="DCD" evidence="1">
    <location>
        <begin position="14"/>
        <end position="144"/>
    </location>
</feature>
<dbReference type="SMART" id="SM00767">
    <property type="entry name" value="DCD"/>
    <property type="match status" value="1"/>
</dbReference>
<evidence type="ECO:0000313" key="3">
    <source>
        <dbReference type="Proteomes" id="UP001552299"/>
    </source>
</evidence>
<dbReference type="PROSITE" id="PS51222">
    <property type="entry name" value="DCD"/>
    <property type="match status" value="1"/>
</dbReference>
<accession>A0ABD0UHJ4</accession>
<keyword evidence="3" id="KW-1185">Reference proteome</keyword>
<dbReference type="PANTHER" id="PTHR46444">
    <property type="entry name" value="DCD (DEVELOPMENT AND CELL DEATH) DOMAIN PROTEIN-RELATED"/>
    <property type="match status" value="1"/>
</dbReference>
<comment type="caution">
    <text evidence="2">The sequence shown here is derived from an EMBL/GenBank/DDBJ whole genome shotgun (WGS) entry which is preliminary data.</text>
</comment>
<dbReference type="Pfam" id="PF10539">
    <property type="entry name" value="Dev_Cell_Death"/>
    <property type="match status" value="1"/>
</dbReference>
<evidence type="ECO:0000259" key="1">
    <source>
        <dbReference type="PROSITE" id="PS51222"/>
    </source>
</evidence>
<dbReference type="EMBL" id="JANQDX010000014">
    <property type="protein sequence ID" value="KAL0912287.1"/>
    <property type="molecule type" value="Genomic_DNA"/>
</dbReference>
<gene>
    <name evidence="2" type="ORF">M5K25_018250</name>
</gene>
<organism evidence="2 3">
    <name type="scientific">Dendrobium thyrsiflorum</name>
    <name type="common">Pinecone-like raceme dendrobium</name>
    <name type="synonym">Orchid</name>
    <dbReference type="NCBI Taxonomy" id="117978"/>
    <lineage>
        <taxon>Eukaryota</taxon>
        <taxon>Viridiplantae</taxon>
        <taxon>Streptophyta</taxon>
        <taxon>Embryophyta</taxon>
        <taxon>Tracheophyta</taxon>
        <taxon>Spermatophyta</taxon>
        <taxon>Magnoliopsida</taxon>
        <taxon>Liliopsida</taxon>
        <taxon>Asparagales</taxon>
        <taxon>Orchidaceae</taxon>
        <taxon>Epidendroideae</taxon>
        <taxon>Malaxideae</taxon>
        <taxon>Dendrobiinae</taxon>
        <taxon>Dendrobium</taxon>
    </lineage>
</organism>
<sequence>MEYGKSNRFPKHDSDFMGAIFVCNNLTKKECFKRKLFGLPSVHSDLVQQIKTGMILFLFEPDERKLHGIFQATSDGAMNIVPRAFSISNKRFPAQVRFERLCACKPLFENEFREALEGNYFTAIKFSFALLGRQVCRLIWLFSSRSYLPYDQLPRGLQSEFMKIFENSSLARTKVIGNENLPKFDAAGYSMDNNIQSTRNSFLLGPSKNHLKKYKNHEQNDITLQNHVHSGQREFYPAVYHSAKLQQQNQMLSTSCDDLSRDVIPDIPSTLRSYSSSRFLCKLPSVALSSDLLEQKLTFSRGSSLDAQTPHIRNQSYTSASRIEIQDLPLSNNSGIDLSKSSRLSEPSQLTLHAAEGHVNFHDSYSLSNNKFLRSSPDRLQAMASTSICLRNARSYSRPIKLVDDSWNTQDWSSGPNYIPISEGETSVNNGYIPVLEVDFAYAKEAFDLPSRKDNSPLASQYDYHSGFTSDINNAGNCSFDFSYNDKKSVSYLNSFPQSNAFQKRCNVFHRLSRPPKINKKLKKINYPSSSLDRTAEAFYHQRSQGIKLCGKLGNLESLESDAPLDNIAELGPFEKVSLVSNGLSIPNFKRRSVVKQRSTVASDFTPCVDKCKKRKLIRPTFSEEDNSFLVKEDCQNLNLPHNPKENWHPLTLDFIPLSVEEEHEAINSSSVSTSNASASHVLAQKDAAKNTAKNCMDSDMNHVVVKMDAPDFPLGIRCRTTAPDLVCGDNKINI</sequence>
<protein>
    <recommendedName>
        <fullName evidence="1">DCD domain-containing protein</fullName>
    </recommendedName>
</protein>
<dbReference type="Proteomes" id="UP001552299">
    <property type="component" value="Unassembled WGS sequence"/>
</dbReference>
<proteinExistence type="predicted"/>